<evidence type="ECO:0000313" key="2">
    <source>
        <dbReference type="EMBL" id="EMF15536.1"/>
    </source>
</evidence>
<name>M3C5J3_SPHMS</name>
<feature type="region of interest" description="Disordered" evidence="1">
    <location>
        <begin position="123"/>
        <end position="224"/>
    </location>
</feature>
<dbReference type="HOGENOM" id="CLU_1235712_0_0_1"/>
<dbReference type="Proteomes" id="UP000016931">
    <property type="component" value="Unassembled WGS sequence"/>
</dbReference>
<proteinExistence type="predicted"/>
<gene>
    <name evidence="2" type="ORF">SEPMUDRAFT_105783</name>
</gene>
<organism evidence="2 3">
    <name type="scientific">Sphaerulina musiva (strain SO2202)</name>
    <name type="common">Poplar stem canker fungus</name>
    <name type="synonym">Septoria musiva</name>
    <dbReference type="NCBI Taxonomy" id="692275"/>
    <lineage>
        <taxon>Eukaryota</taxon>
        <taxon>Fungi</taxon>
        <taxon>Dikarya</taxon>
        <taxon>Ascomycota</taxon>
        <taxon>Pezizomycotina</taxon>
        <taxon>Dothideomycetes</taxon>
        <taxon>Dothideomycetidae</taxon>
        <taxon>Mycosphaerellales</taxon>
        <taxon>Mycosphaerellaceae</taxon>
        <taxon>Sphaerulina</taxon>
    </lineage>
</organism>
<dbReference type="EMBL" id="KB456261">
    <property type="protein sequence ID" value="EMF15536.1"/>
    <property type="molecule type" value="Genomic_DNA"/>
</dbReference>
<evidence type="ECO:0000256" key="1">
    <source>
        <dbReference type="SAM" id="MobiDB-lite"/>
    </source>
</evidence>
<feature type="compositionally biased region" description="Low complexity" evidence="1">
    <location>
        <begin position="144"/>
        <end position="156"/>
    </location>
</feature>
<keyword evidence="3" id="KW-1185">Reference proteome</keyword>
<protein>
    <submittedName>
        <fullName evidence="2">Uncharacterized protein</fullName>
    </submittedName>
</protein>
<evidence type="ECO:0000313" key="3">
    <source>
        <dbReference type="Proteomes" id="UP000016931"/>
    </source>
</evidence>
<accession>M3C5J3</accession>
<feature type="compositionally biased region" description="Polar residues" evidence="1">
    <location>
        <begin position="197"/>
        <end position="212"/>
    </location>
</feature>
<dbReference type="RefSeq" id="XP_016763657.1">
    <property type="nucleotide sequence ID" value="XM_016900590.1"/>
</dbReference>
<sequence>MRGRCMRALQLDGGRGLAVHCGAHALSGQRRPRLQASKQQAQAGKQEAAASLVVWNAVCAKSEGPTASGREWKSSNEDPGLPLFLFQCKARSAQMETANVHCAARRRAPEAEGCLACGKLGIVHGHREPPPGPPGPPGGKERMQQAASKQQQQQQSRDPESGSASRRYHSNGDRSAHQLTTEYSTVPHSLVIRSRAAQETSPAVTAGSTRFSGVSDCPPASSLQ</sequence>
<dbReference type="AlphaFoldDB" id="M3C5J3"/>
<dbReference type="GeneID" id="27897727"/>
<feature type="compositionally biased region" description="Polar residues" evidence="1">
    <location>
        <begin position="177"/>
        <end position="187"/>
    </location>
</feature>
<reference evidence="2 3" key="1">
    <citation type="journal article" date="2012" name="PLoS Pathog.">
        <title>Diverse lifestyles and strategies of plant pathogenesis encoded in the genomes of eighteen Dothideomycetes fungi.</title>
        <authorList>
            <person name="Ohm R.A."/>
            <person name="Feau N."/>
            <person name="Henrissat B."/>
            <person name="Schoch C.L."/>
            <person name="Horwitz B.A."/>
            <person name="Barry K.W."/>
            <person name="Condon B.J."/>
            <person name="Copeland A.C."/>
            <person name="Dhillon B."/>
            <person name="Glaser F."/>
            <person name="Hesse C.N."/>
            <person name="Kosti I."/>
            <person name="LaButti K."/>
            <person name="Lindquist E.A."/>
            <person name="Lucas S."/>
            <person name="Salamov A.A."/>
            <person name="Bradshaw R.E."/>
            <person name="Ciuffetti L."/>
            <person name="Hamelin R.C."/>
            <person name="Kema G.H.J."/>
            <person name="Lawrence C."/>
            <person name="Scott J.A."/>
            <person name="Spatafora J.W."/>
            <person name="Turgeon B.G."/>
            <person name="de Wit P.J.G.M."/>
            <person name="Zhong S."/>
            <person name="Goodwin S.B."/>
            <person name="Grigoriev I.V."/>
        </authorList>
    </citation>
    <scope>NUCLEOTIDE SEQUENCE [LARGE SCALE GENOMIC DNA]</scope>
    <source>
        <strain evidence="2 3">SO2202</strain>
    </source>
</reference>